<evidence type="ECO:0000259" key="10">
    <source>
        <dbReference type="PROSITE" id="PS50928"/>
    </source>
</evidence>
<dbReference type="Proteomes" id="UP000000442">
    <property type="component" value="Chromosome"/>
</dbReference>
<keyword evidence="5" id="KW-0997">Cell inner membrane</keyword>
<dbReference type="NCBIfam" id="TIGR01726">
    <property type="entry name" value="HEQRo_perm_3TM"/>
    <property type="match status" value="1"/>
</dbReference>
<feature type="transmembrane region" description="Helical" evidence="9">
    <location>
        <begin position="194"/>
        <end position="214"/>
    </location>
</feature>
<feature type="domain" description="ABC transmembrane type-1" evidence="10">
    <location>
        <begin position="15"/>
        <end position="215"/>
    </location>
</feature>
<comment type="similarity">
    <text evidence="2">Belongs to the binding-protein-dependent transport system permease family. HisMQ subfamily.</text>
</comment>
<dbReference type="InterPro" id="IPR035906">
    <property type="entry name" value="MetI-like_sf"/>
</dbReference>
<dbReference type="Pfam" id="PF00528">
    <property type="entry name" value="BPD_transp_1"/>
    <property type="match status" value="1"/>
</dbReference>
<feature type="transmembrane region" description="Helical" evidence="9">
    <location>
        <begin position="53"/>
        <end position="73"/>
    </location>
</feature>
<evidence type="ECO:0000256" key="5">
    <source>
        <dbReference type="ARBA" id="ARBA00022519"/>
    </source>
</evidence>
<dbReference type="eggNOG" id="COG4215">
    <property type="taxonomic scope" value="Bacteria"/>
</dbReference>
<dbReference type="PROSITE" id="PS50928">
    <property type="entry name" value="ABC_TM1"/>
    <property type="match status" value="1"/>
</dbReference>
<evidence type="ECO:0000256" key="3">
    <source>
        <dbReference type="ARBA" id="ARBA00022448"/>
    </source>
</evidence>
<dbReference type="RefSeq" id="WP_015903125.1">
    <property type="nucleotide sequence ID" value="NC_012108.1"/>
</dbReference>
<evidence type="ECO:0000313" key="11">
    <source>
        <dbReference type="EMBL" id="ACN14336.1"/>
    </source>
</evidence>
<evidence type="ECO:0000256" key="7">
    <source>
        <dbReference type="ARBA" id="ARBA00022989"/>
    </source>
</evidence>
<evidence type="ECO:0000256" key="2">
    <source>
        <dbReference type="ARBA" id="ARBA00010072"/>
    </source>
</evidence>
<keyword evidence="6 9" id="KW-0812">Transmembrane</keyword>
<feature type="transmembrane region" description="Helical" evidence="9">
    <location>
        <begin position="93"/>
        <end position="110"/>
    </location>
</feature>
<evidence type="ECO:0000256" key="9">
    <source>
        <dbReference type="RuleBase" id="RU363032"/>
    </source>
</evidence>
<reference evidence="11 12" key="1">
    <citation type="journal article" date="2009" name="Environ. Microbiol.">
        <title>Genome sequence of Desulfobacterium autotrophicum HRM2, a marine sulfate reducer oxidizing organic carbon completely to carbon dioxide.</title>
        <authorList>
            <person name="Strittmatter A.W."/>
            <person name="Liesegang H."/>
            <person name="Rabus R."/>
            <person name="Decker I."/>
            <person name="Amann J."/>
            <person name="Andres S."/>
            <person name="Henne A."/>
            <person name="Fricke W.F."/>
            <person name="Martinez-Arias R."/>
            <person name="Bartels D."/>
            <person name="Goesmann A."/>
            <person name="Krause L."/>
            <person name="Puehler A."/>
            <person name="Klenk H.P."/>
            <person name="Richter M."/>
            <person name="Schuler M."/>
            <person name="Gloeckner F.O."/>
            <person name="Meyerdierks A."/>
            <person name="Gottschalk G."/>
            <person name="Amann R."/>
        </authorList>
    </citation>
    <scope>NUCLEOTIDE SEQUENCE [LARGE SCALE GENOMIC DNA]</scope>
    <source>
        <strain evidence="12">ATCC 43914 / DSM 3382 / HRM2</strain>
    </source>
</reference>
<comment type="subcellular location">
    <subcellularLocation>
        <location evidence="1">Cell inner membrane</location>
        <topology evidence="1">Multi-pass membrane protein</topology>
    </subcellularLocation>
    <subcellularLocation>
        <location evidence="9">Cell membrane</location>
        <topology evidence="9">Multi-pass membrane protein</topology>
    </subcellularLocation>
</comment>
<evidence type="ECO:0000313" key="12">
    <source>
        <dbReference type="Proteomes" id="UP000000442"/>
    </source>
</evidence>
<dbReference type="CDD" id="cd06261">
    <property type="entry name" value="TM_PBP2"/>
    <property type="match status" value="1"/>
</dbReference>
<name>C0QM30_DESAH</name>
<protein>
    <submittedName>
        <fullName evidence="11">ABC-type arginine/histidine transport system, permease component</fullName>
    </submittedName>
</protein>
<keyword evidence="3 9" id="KW-0813">Transport</keyword>
<dbReference type="InterPro" id="IPR000515">
    <property type="entry name" value="MetI-like"/>
</dbReference>
<dbReference type="Gene3D" id="1.10.3720.10">
    <property type="entry name" value="MetI-like"/>
    <property type="match status" value="1"/>
</dbReference>
<dbReference type="SUPFAM" id="SSF161098">
    <property type="entry name" value="MetI-like"/>
    <property type="match status" value="1"/>
</dbReference>
<evidence type="ECO:0000256" key="8">
    <source>
        <dbReference type="ARBA" id="ARBA00023136"/>
    </source>
</evidence>
<evidence type="ECO:0000256" key="6">
    <source>
        <dbReference type="ARBA" id="ARBA00022692"/>
    </source>
</evidence>
<dbReference type="InterPro" id="IPR010065">
    <property type="entry name" value="AA_ABC_transptr_permease_3TM"/>
</dbReference>
<keyword evidence="8 9" id="KW-0472">Membrane</keyword>
<organism evidence="11 12">
    <name type="scientific">Desulforapulum autotrophicum (strain ATCC 43914 / DSM 3382 / VKM B-1955 / HRM2)</name>
    <name type="common">Desulfobacterium autotrophicum</name>
    <dbReference type="NCBI Taxonomy" id="177437"/>
    <lineage>
        <taxon>Bacteria</taxon>
        <taxon>Pseudomonadati</taxon>
        <taxon>Thermodesulfobacteriota</taxon>
        <taxon>Desulfobacteria</taxon>
        <taxon>Desulfobacterales</taxon>
        <taxon>Desulfobacteraceae</taxon>
        <taxon>Desulforapulum</taxon>
    </lineage>
</organism>
<dbReference type="OrthoDB" id="5365894at2"/>
<dbReference type="EMBL" id="CP001087">
    <property type="protein sequence ID" value="ACN14336.1"/>
    <property type="molecule type" value="Genomic_DNA"/>
</dbReference>
<sequence length="230" mass="25130">MFTLHGYGPLLIKGAKLTITVGAGAMVITILLGLGAALCKLSSIKSLGIIAETYTTVIRGIPELVLILLVYYGAPTLIQDMAAFFGQEIYVEIKPMVAGILTIGFIYGAFATEVFRGAFLAVPKGQIEAAQACGMGPLLVFRRILLPQMWRFAIPGLGNVWMVLIKATALVSVIQLPELMRSTDIAARNLHKPFTCYFAASLIYLAITIFSLFFQQWAERKANRGVRREV</sequence>
<keyword evidence="12" id="KW-1185">Reference proteome</keyword>
<gene>
    <name evidence="11" type="ordered locus">HRM2_12240</name>
</gene>
<dbReference type="AlphaFoldDB" id="C0QM30"/>
<dbReference type="GO" id="GO:0022857">
    <property type="term" value="F:transmembrane transporter activity"/>
    <property type="evidence" value="ECO:0007669"/>
    <property type="project" value="InterPro"/>
</dbReference>
<dbReference type="KEGG" id="dat:HRM2_12240"/>
<evidence type="ECO:0000256" key="1">
    <source>
        <dbReference type="ARBA" id="ARBA00004429"/>
    </source>
</evidence>
<accession>C0QM30</accession>
<dbReference type="HOGENOM" id="CLU_019602_1_4_7"/>
<proteinExistence type="inferred from homology"/>
<keyword evidence="4" id="KW-1003">Cell membrane</keyword>
<dbReference type="InterPro" id="IPR051613">
    <property type="entry name" value="ABC_transp_permease_HisMQ"/>
</dbReference>
<keyword evidence="7 9" id="KW-1133">Transmembrane helix</keyword>
<feature type="transmembrane region" description="Helical" evidence="9">
    <location>
        <begin position="20"/>
        <end position="41"/>
    </location>
</feature>
<dbReference type="GO" id="GO:0043190">
    <property type="term" value="C:ATP-binding cassette (ABC) transporter complex"/>
    <property type="evidence" value="ECO:0007669"/>
    <property type="project" value="InterPro"/>
</dbReference>
<evidence type="ECO:0000256" key="4">
    <source>
        <dbReference type="ARBA" id="ARBA00022475"/>
    </source>
</evidence>
<dbReference type="STRING" id="177437.HRM2_12240"/>
<feature type="transmembrane region" description="Helical" evidence="9">
    <location>
        <begin position="152"/>
        <end position="174"/>
    </location>
</feature>
<dbReference type="PANTHER" id="PTHR30133">
    <property type="entry name" value="CATIONIC AMINO ACID TRANSPORTER, MEMBRANE COMPONENT"/>
    <property type="match status" value="1"/>
</dbReference>